<dbReference type="InterPro" id="IPR011711">
    <property type="entry name" value="GntR_C"/>
</dbReference>
<feature type="domain" description="HTH gntR-type" evidence="4">
    <location>
        <begin position="12"/>
        <end position="79"/>
    </location>
</feature>
<dbReference type="GO" id="GO:0003700">
    <property type="term" value="F:DNA-binding transcription factor activity"/>
    <property type="evidence" value="ECO:0007669"/>
    <property type="project" value="InterPro"/>
</dbReference>
<dbReference type="Pfam" id="PF07729">
    <property type="entry name" value="FCD"/>
    <property type="match status" value="1"/>
</dbReference>
<dbReference type="PANTHER" id="PTHR43537:SF5">
    <property type="entry name" value="UXU OPERON TRANSCRIPTIONAL REGULATOR"/>
    <property type="match status" value="1"/>
</dbReference>
<dbReference type="SUPFAM" id="SSF48008">
    <property type="entry name" value="GntR ligand-binding domain-like"/>
    <property type="match status" value="1"/>
</dbReference>
<protein>
    <submittedName>
        <fullName evidence="5">GntR family transcriptional regulator</fullName>
    </submittedName>
</protein>
<accession>A0AB39L3D8</accession>
<dbReference type="SMART" id="SM00345">
    <property type="entry name" value="HTH_GNTR"/>
    <property type="match status" value="1"/>
</dbReference>
<keyword evidence="2" id="KW-0238">DNA-binding</keyword>
<dbReference type="EMBL" id="CP163302">
    <property type="protein sequence ID" value="XDP45491.1"/>
    <property type="molecule type" value="Genomic_DNA"/>
</dbReference>
<dbReference type="SUPFAM" id="SSF46785">
    <property type="entry name" value="Winged helix' DNA-binding domain"/>
    <property type="match status" value="1"/>
</dbReference>
<dbReference type="InterPro" id="IPR000485">
    <property type="entry name" value="AsnC-type_HTH_dom"/>
</dbReference>
<dbReference type="RefSeq" id="WP_369046009.1">
    <property type="nucleotide sequence ID" value="NZ_CP163302.1"/>
</dbReference>
<dbReference type="SMART" id="SM00895">
    <property type="entry name" value="FCD"/>
    <property type="match status" value="1"/>
</dbReference>
<evidence type="ECO:0000256" key="3">
    <source>
        <dbReference type="ARBA" id="ARBA00023163"/>
    </source>
</evidence>
<dbReference type="InterPro" id="IPR000524">
    <property type="entry name" value="Tscrpt_reg_HTH_GntR"/>
</dbReference>
<dbReference type="Pfam" id="PF00392">
    <property type="entry name" value="GntR"/>
    <property type="match status" value="1"/>
</dbReference>
<dbReference type="GO" id="GO:0043565">
    <property type="term" value="F:sequence-specific DNA binding"/>
    <property type="evidence" value="ECO:0007669"/>
    <property type="project" value="InterPro"/>
</dbReference>
<reference evidence="5" key="1">
    <citation type="submission" date="2024-07" db="EMBL/GenBank/DDBJ databases">
        <authorList>
            <person name="fu j."/>
        </authorList>
    </citation>
    <scope>NUCLEOTIDE SEQUENCE</scope>
    <source>
        <strain evidence="5">P10A9</strain>
    </source>
</reference>
<name>A0AB39L3D8_9MICC</name>
<gene>
    <name evidence="5" type="ORF">AB5L97_00230</name>
</gene>
<dbReference type="PRINTS" id="PR00033">
    <property type="entry name" value="HTHASNC"/>
</dbReference>
<keyword evidence="1" id="KW-0805">Transcription regulation</keyword>
<dbReference type="InterPro" id="IPR008920">
    <property type="entry name" value="TF_FadR/GntR_C"/>
</dbReference>
<dbReference type="Gene3D" id="1.20.120.530">
    <property type="entry name" value="GntR ligand-binding domain-like"/>
    <property type="match status" value="1"/>
</dbReference>
<evidence type="ECO:0000259" key="4">
    <source>
        <dbReference type="PROSITE" id="PS50949"/>
    </source>
</evidence>
<evidence type="ECO:0000313" key="5">
    <source>
        <dbReference type="EMBL" id="XDP45491.1"/>
    </source>
</evidence>
<sequence length="229" mass="25203">MSIAIAKRVEPALLTDQVYETIHQAILSGELPGGSRLTVRELADQVGTSAMPVREAIRRLEESGMVAREPHKGAVVKTLTLEELLHVYDMRRLLEVEAARLGAPHVTAQDGDRMQAEYDLMLTAIREHEVIALLDHDEALLEILYGRAGNPLLVRMIRNLWQQCRAYKIVGADGTLSAAGDDSLWRYQEDLIAAARHRDPIAAAAVNEASLANATDRIRKLLAAQTSAV</sequence>
<dbReference type="InterPro" id="IPR036390">
    <property type="entry name" value="WH_DNA-bd_sf"/>
</dbReference>
<dbReference type="InterPro" id="IPR036388">
    <property type="entry name" value="WH-like_DNA-bd_sf"/>
</dbReference>
<dbReference type="PROSITE" id="PS50949">
    <property type="entry name" value="HTH_GNTR"/>
    <property type="match status" value="1"/>
</dbReference>
<keyword evidence="3" id="KW-0804">Transcription</keyword>
<dbReference type="CDD" id="cd07377">
    <property type="entry name" value="WHTH_GntR"/>
    <property type="match status" value="1"/>
</dbReference>
<evidence type="ECO:0000256" key="2">
    <source>
        <dbReference type="ARBA" id="ARBA00023125"/>
    </source>
</evidence>
<dbReference type="AlphaFoldDB" id="A0AB39L3D8"/>
<dbReference type="PANTHER" id="PTHR43537">
    <property type="entry name" value="TRANSCRIPTIONAL REGULATOR, GNTR FAMILY"/>
    <property type="match status" value="1"/>
</dbReference>
<organism evidence="5">
    <name type="scientific">Sinomonas puerhi</name>
    <dbReference type="NCBI Taxonomy" id="3238584"/>
    <lineage>
        <taxon>Bacteria</taxon>
        <taxon>Bacillati</taxon>
        <taxon>Actinomycetota</taxon>
        <taxon>Actinomycetes</taxon>
        <taxon>Micrococcales</taxon>
        <taxon>Micrococcaceae</taxon>
        <taxon>Sinomonas</taxon>
    </lineage>
</organism>
<evidence type="ECO:0000256" key="1">
    <source>
        <dbReference type="ARBA" id="ARBA00023015"/>
    </source>
</evidence>
<proteinExistence type="predicted"/>
<dbReference type="KEGG" id="spue:AB5L97_00230"/>
<dbReference type="Gene3D" id="1.10.10.10">
    <property type="entry name" value="Winged helix-like DNA-binding domain superfamily/Winged helix DNA-binding domain"/>
    <property type="match status" value="1"/>
</dbReference>